<feature type="region of interest" description="Disordered" evidence="5">
    <location>
        <begin position="1"/>
        <end position="21"/>
    </location>
</feature>
<dbReference type="GO" id="GO:0046052">
    <property type="term" value="P:UTP catabolic process"/>
    <property type="evidence" value="ECO:0007669"/>
    <property type="project" value="TreeGrafter"/>
</dbReference>
<evidence type="ECO:0000313" key="7">
    <source>
        <dbReference type="EMBL" id="SHO60797.1"/>
    </source>
</evidence>
<dbReference type="SUPFAM" id="SSF101386">
    <property type="entry name" value="all-alpha NTP pyrophosphatases"/>
    <property type="match status" value="2"/>
</dbReference>
<dbReference type="AlphaFoldDB" id="A0A1M7Z785"/>
<dbReference type="InterPro" id="IPR048015">
    <property type="entry name" value="NTP-PPase_MazG-like_N"/>
</dbReference>
<name>A0A1M7Z785_9HYPH</name>
<evidence type="ECO:0000259" key="6">
    <source>
        <dbReference type="Pfam" id="PF03819"/>
    </source>
</evidence>
<feature type="domain" description="NTP pyrophosphohydrolase MazG-like" evidence="6">
    <location>
        <begin position="200"/>
        <end position="262"/>
    </location>
</feature>
<dbReference type="CDD" id="cd11529">
    <property type="entry name" value="NTP-PPase_MazG_Cterm"/>
    <property type="match status" value="1"/>
</dbReference>
<comment type="similarity">
    <text evidence="2">Belongs to the nucleoside triphosphate pyrophosphohydrolase family.</text>
</comment>
<dbReference type="Proteomes" id="UP000186406">
    <property type="component" value="Unassembled WGS sequence"/>
</dbReference>
<dbReference type="GO" id="GO:0047693">
    <property type="term" value="F:ATP diphosphatase activity"/>
    <property type="evidence" value="ECO:0007669"/>
    <property type="project" value="UniProtKB-EC"/>
</dbReference>
<evidence type="ECO:0000256" key="2">
    <source>
        <dbReference type="ARBA" id="ARBA00061115"/>
    </source>
</evidence>
<proteinExistence type="inferred from homology"/>
<dbReference type="EC" id="3.6.1.8" evidence="3"/>
<dbReference type="GO" id="GO:0006950">
    <property type="term" value="P:response to stress"/>
    <property type="evidence" value="ECO:0007669"/>
    <property type="project" value="UniProtKB-ARBA"/>
</dbReference>
<dbReference type="GO" id="GO:0046047">
    <property type="term" value="P:TTP catabolic process"/>
    <property type="evidence" value="ECO:0007669"/>
    <property type="project" value="TreeGrafter"/>
</dbReference>
<dbReference type="GO" id="GO:0046061">
    <property type="term" value="P:dATP catabolic process"/>
    <property type="evidence" value="ECO:0007669"/>
    <property type="project" value="TreeGrafter"/>
</dbReference>
<evidence type="ECO:0000256" key="1">
    <source>
        <dbReference type="ARBA" id="ARBA00052141"/>
    </source>
</evidence>
<dbReference type="NCBIfam" id="TIGR00444">
    <property type="entry name" value="mazG"/>
    <property type="match status" value="1"/>
</dbReference>
<evidence type="ECO:0000256" key="4">
    <source>
        <dbReference type="ARBA" id="ARBA00074799"/>
    </source>
</evidence>
<comment type="catalytic activity">
    <reaction evidence="1">
        <text>ATP + H2O = AMP + diphosphate + H(+)</text>
        <dbReference type="Rhea" id="RHEA:14245"/>
        <dbReference type="ChEBI" id="CHEBI:15377"/>
        <dbReference type="ChEBI" id="CHEBI:15378"/>
        <dbReference type="ChEBI" id="CHEBI:30616"/>
        <dbReference type="ChEBI" id="CHEBI:33019"/>
        <dbReference type="ChEBI" id="CHEBI:456215"/>
        <dbReference type="EC" id="3.6.1.8"/>
    </reaction>
</comment>
<dbReference type="EMBL" id="FRXO01000001">
    <property type="protein sequence ID" value="SHO60797.1"/>
    <property type="molecule type" value="Genomic_DNA"/>
</dbReference>
<evidence type="ECO:0000313" key="8">
    <source>
        <dbReference type="Proteomes" id="UP000186406"/>
    </source>
</evidence>
<dbReference type="GO" id="GO:0046081">
    <property type="term" value="P:dUTP catabolic process"/>
    <property type="evidence" value="ECO:0007669"/>
    <property type="project" value="TreeGrafter"/>
</dbReference>
<accession>A0A1M7Z785</accession>
<reference evidence="7 8" key="1">
    <citation type="submission" date="2016-12" db="EMBL/GenBank/DDBJ databases">
        <authorList>
            <person name="Song W.-J."/>
            <person name="Kurnit D.M."/>
        </authorList>
    </citation>
    <scope>NUCLEOTIDE SEQUENCE [LARGE SCALE GENOMIC DNA]</scope>
    <source>
        <strain evidence="7 8">DSM 19599</strain>
    </source>
</reference>
<gene>
    <name evidence="7" type="ORF">SAMN02745172_00417</name>
</gene>
<feature type="domain" description="NTP pyrophosphohydrolase MazG-like" evidence="6">
    <location>
        <begin position="53"/>
        <end position="126"/>
    </location>
</feature>
<evidence type="ECO:0000256" key="3">
    <source>
        <dbReference type="ARBA" id="ARBA00066372"/>
    </source>
</evidence>
<protein>
    <recommendedName>
        <fullName evidence="4">Nucleoside triphosphate pyrophosphohydrolase</fullName>
        <ecNumber evidence="3">3.6.1.8</ecNumber>
    </recommendedName>
</protein>
<keyword evidence="8" id="KW-1185">Reference proteome</keyword>
<sequence length="296" mass="32795">MTSVPRSSSVSVSPAEEQLSSADVRPGRDIVDLLAIMARLRDPERGCPWDVVQTFETIAPYTIEEAHEVADAIARGDIDDLCDELGDLLLQVVFHARIAEEAGQFAFPDVVEAITTKMIRRHPHVFGDAGARTSAMAKGQWEAIKAQEKASRAARRAERGLEPEHRSLLDGIPAALPGLTRAVKLQDKAATVGFDWDNPRLVLAKIREEIDELEAEIDAGRDRETAAELGDVLFGLANLARHLKADPEAALRSTNEKFRRRFNYIERALEARGETPAQASLDEMEALWQEAKREEI</sequence>
<dbReference type="GO" id="GO:0046076">
    <property type="term" value="P:dTTP catabolic process"/>
    <property type="evidence" value="ECO:0007669"/>
    <property type="project" value="TreeGrafter"/>
</dbReference>
<dbReference type="InterPro" id="IPR011551">
    <property type="entry name" value="NTP_PyrPHydrolase_MazG"/>
</dbReference>
<dbReference type="PANTHER" id="PTHR30522:SF0">
    <property type="entry name" value="NUCLEOSIDE TRIPHOSPHATE PYROPHOSPHOHYDROLASE"/>
    <property type="match status" value="1"/>
</dbReference>
<dbReference type="STRING" id="1123029.SAMN02745172_00417"/>
<dbReference type="CDD" id="cd11528">
    <property type="entry name" value="NTP-PPase_MazG_Nterm"/>
    <property type="match status" value="1"/>
</dbReference>
<evidence type="ECO:0000256" key="5">
    <source>
        <dbReference type="SAM" id="MobiDB-lite"/>
    </source>
</evidence>
<dbReference type="FunFam" id="1.10.287.1080:FF:000003">
    <property type="entry name" value="Nucleoside triphosphate pyrophosphohydrolase"/>
    <property type="match status" value="1"/>
</dbReference>
<dbReference type="Gene3D" id="1.10.287.1080">
    <property type="entry name" value="MazG-like"/>
    <property type="match status" value="2"/>
</dbReference>
<feature type="compositionally biased region" description="Low complexity" evidence="5">
    <location>
        <begin position="1"/>
        <end position="14"/>
    </location>
</feature>
<dbReference type="Pfam" id="PF03819">
    <property type="entry name" value="MazG"/>
    <property type="match status" value="2"/>
</dbReference>
<dbReference type="InterPro" id="IPR048011">
    <property type="entry name" value="NTP-PPase_MazG-like_C"/>
</dbReference>
<dbReference type="InterPro" id="IPR004518">
    <property type="entry name" value="MazG-like_dom"/>
</dbReference>
<organism evidence="7 8">
    <name type="scientific">Pseudoxanthobacter soli DSM 19599</name>
    <dbReference type="NCBI Taxonomy" id="1123029"/>
    <lineage>
        <taxon>Bacteria</taxon>
        <taxon>Pseudomonadati</taxon>
        <taxon>Pseudomonadota</taxon>
        <taxon>Alphaproteobacteria</taxon>
        <taxon>Hyphomicrobiales</taxon>
        <taxon>Segnochrobactraceae</taxon>
        <taxon>Pseudoxanthobacter</taxon>
    </lineage>
</organism>
<dbReference type="NCBIfam" id="NF007113">
    <property type="entry name" value="PRK09562.1"/>
    <property type="match status" value="1"/>
</dbReference>
<dbReference type="FunFam" id="1.10.287.1080:FF:000001">
    <property type="entry name" value="Nucleoside triphosphate pyrophosphohydrolase"/>
    <property type="match status" value="1"/>
</dbReference>
<dbReference type="GO" id="GO:0006203">
    <property type="term" value="P:dGTP catabolic process"/>
    <property type="evidence" value="ECO:0007669"/>
    <property type="project" value="TreeGrafter"/>
</dbReference>
<dbReference type="PANTHER" id="PTHR30522">
    <property type="entry name" value="NUCLEOSIDE TRIPHOSPHATE PYROPHOSPHOHYDROLASE"/>
    <property type="match status" value="1"/>
</dbReference>